<evidence type="ECO:0000313" key="3">
    <source>
        <dbReference type="Proteomes" id="UP000289738"/>
    </source>
</evidence>
<protein>
    <recommendedName>
        <fullName evidence="4">Aminotransferase-like plant mobile domain-containing protein</fullName>
    </recommendedName>
</protein>
<name>A0A444Y5X9_ARAHY</name>
<dbReference type="PANTHER" id="PTHR46033">
    <property type="entry name" value="PROTEIN MAIN-LIKE 2"/>
    <property type="match status" value="1"/>
</dbReference>
<evidence type="ECO:0008006" key="4">
    <source>
        <dbReference type="Google" id="ProtNLM"/>
    </source>
</evidence>
<dbReference type="Proteomes" id="UP000289738">
    <property type="component" value="Chromosome B08"/>
</dbReference>
<gene>
    <name evidence="2" type="ORF">Ahy_B08g093339</name>
</gene>
<reference evidence="2 3" key="1">
    <citation type="submission" date="2019-01" db="EMBL/GenBank/DDBJ databases">
        <title>Sequencing of cultivated peanut Arachis hypogaea provides insights into genome evolution and oil improvement.</title>
        <authorList>
            <person name="Chen X."/>
        </authorList>
    </citation>
    <scope>NUCLEOTIDE SEQUENCE [LARGE SCALE GENOMIC DNA]</scope>
    <source>
        <strain evidence="3">cv. Fuhuasheng</strain>
        <tissue evidence="2">Leaves</tissue>
    </source>
</reference>
<comment type="caution">
    <text evidence="2">The sequence shown here is derived from an EMBL/GenBank/DDBJ whole genome shotgun (WGS) entry which is preliminary data.</text>
</comment>
<sequence>MAASSSHTAAQDKGKGHAVVPPAPLALCILNQVNDEVIGDPQLQINDIRILIPFTAFNISFFINQKSFKNNLKINPRGFDFTAWYQCLEPTKNADWGVLGIQELLRLSHFSPVMLLWMIGAVTCFWNRTTNNFYLPCGMIGMSLLDVAAITGLPISPPDCTPDMQPEHQYSVTLTNSYSDFIAHNMGAKGTDVTDDEHVAFLFYWLNAIFFYFDNDNLNFAPFMRRNCGPAWLDRLLFPNDNEENEIAKRNWVNLLAVQVIHTGLPQHKKERFKVTLYAFHLSARQLWFSQEIPTPLPHNGDPFCHITLTFQEDFNTCLLKNQQRRERFNFLVYDRSSYITKSCFEWWAAYYSSYGCNHRVRALREMNKPLRIPLLLLLNQKIQLIQILDAFPRPPVTQVIDLAKDPSQHSLTQTQAEFHTPLGPRSGNSGASTIPPSATLASLISILNRVIQEDEVPVSVLTLLRSSTSRPSFELSADTREQLRSLLKLLDHPPAAWINNALLKQLLSDLLNSAFELPASTPHSAIVQQCKQLANDSVASQSKLQEIENKEAKIKTEVESCTKTLQPIKASREEFDLRIFHAISVQDFYDKEEARLEIELSQINENLPKYAKDELI</sequence>
<accession>A0A444Y5X9</accession>
<evidence type="ECO:0000313" key="2">
    <source>
        <dbReference type="EMBL" id="RYQ97305.1"/>
    </source>
</evidence>
<evidence type="ECO:0000256" key="1">
    <source>
        <dbReference type="SAM" id="Coils"/>
    </source>
</evidence>
<feature type="coiled-coil region" evidence="1">
    <location>
        <begin position="531"/>
        <end position="565"/>
    </location>
</feature>
<dbReference type="PANTHER" id="PTHR46033:SF8">
    <property type="entry name" value="PROTEIN MAINTENANCE OF MERISTEMS-LIKE"/>
    <property type="match status" value="1"/>
</dbReference>
<keyword evidence="1" id="KW-0175">Coiled coil</keyword>
<dbReference type="GO" id="GO:0010073">
    <property type="term" value="P:meristem maintenance"/>
    <property type="evidence" value="ECO:0007669"/>
    <property type="project" value="InterPro"/>
</dbReference>
<dbReference type="InterPro" id="IPR044824">
    <property type="entry name" value="MAIN-like"/>
</dbReference>
<organism evidence="2 3">
    <name type="scientific">Arachis hypogaea</name>
    <name type="common">Peanut</name>
    <dbReference type="NCBI Taxonomy" id="3818"/>
    <lineage>
        <taxon>Eukaryota</taxon>
        <taxon>Viridiplantae</taxon>
        <taxon>Streptophyta</taxon>
        <taxon>Embryophyta</taxon>
        <taxon>Tracheophyta</taxon>
        <taxon>Spermatophyta</taxon>
        <taxon>Magnoliopsida</taxon>
        <taxon>eudicotyledons</taxon>
        <taxon>Gunneridae</taxon>
        <taxon>Pentapetalae</taxon>
        <taxon>rosids</taxon>
        <taxon>fabids</taxon>
        <taxon>Fabales</taxon>
        <taxon>Fabaceae</taxon>
        <taxon>Papilionoideae</taxon>
        <taxon>50 kb inversion clade</taxon>
        <taxon>dalbergioids sensu lato</taxon>
        <taxon>Dalbergieae</taxon>
        <taxon>Pterocarpus clade</taxon>
        <taxon>Arachis</taxon>
    </lineage>
</organism>
<proteinExistence type="predicted"/>
<keyword evidence="3" id="KW-1185">Reference proteome</keyword>
<dbReference type="AlphaFoldDB" id="A0A444Y5X9"/>
<dbReference type="EMBL" id="SDMP01000018">
    <property type="protein sequence ID" value="RYQ97305.1"/>
    <property type="molecule type" value="Genomic_DNA"/>
</dbReference>